<dbReference type="Gene3D" id="3.50.4.10">
    <property type="entry name" value="Hepatocyte Growth Factor"/>
    <property type="match status" value="1"/>
</dbReference>
<dbReference type="EMBL" id="KB097143">
    <property type="protein sequence ID" value="ESN99094.1"/>
    <property type="molecule type" value="Genomic_DNA"/>
</dbReference>
<dbReference type="EMBL" id="AMQM01001114">
    <property type="status" value="NOT_ANNOTATED_CDS"/>
    <property type="molecule type" value="Genomic_DNA"/>
</dbReference>
<evidence type="ECO:0000313" key="3">
    <source>
        <dbReference type="Proteomes" id="UP000015101"/>
    </source>
</evidence>
<reference evidence="3" key="1">
    <citation type="submission" date="2012-12" db="EMBL/GenBank/DDBJ databases">
        <authorList>
            <person name="Hellsten U."/>
            <person name="Grimwood J."/>
            <person name="Chapman J.A."/>
            <person name="Shapiro H."/>
            <person name="Aerts A."/>
            <person name="Otillar R.P."/>
            <person name="Terry A.Y."/>
            <person name="Boore J.L."/>
            <person name="Simakov O."/>
            <person name="Marletaz F."/>
            <person name="Cho S.-J."/>
            <person name="Edsinger-Gonzales E."/>
            <person name="Havlak P."/>
            <person name="Kuo D.-H."/>
            <person name="Larsson T."/>
            <person name="Lv J."/>
            <person name="Arendt D."/>
            <person name="Savage R."/>
            <person name="Osoegawa K."/>
            <person name="de Jong P."/>
            <person name="Lindberg D.R."/>
            <person name="Seaver E.C."/>
            <person name="Weisblat D.A."/>
            <person name="Putnam N.H."/>
            <person name="Grigoriev I.V."/>
            <person name="Rokhsar D.S."/>
        </authorList>
    </citation>
    <scope>NUCLEOTIDE SEQUENCE</scope>
</reference>
<dbReference type="Proteomes" id="UP000015101">
    <property type="component" value="Unassembled WGS sequence"/>
</dbReference>
<accession>T1ESV6</accession>
<sequence length="160" mass="18586">MCVFFTFRRKIITLVDRDCDKHPEKQWPLYLACLVATEDMENTRAEVGTMRLASCLKHCISLKQCNIVDYDIGTNPPCWVQTQEGPVRKETLKSHRTNVNYILDRKCLAPTDIPIVPAAWKDMLPSTSSRTLSNIPLFPTFLKCCCRYLRLEHLFTLQYK</sequence>
<evidence type="ECO:0000313" key="2">
    <source>
        <dbReference type="EnsemblMetazoa" id="HelroP162582"/>
    </source>
</evidence>
<reference evidence="1 3" key="2">
    <citation type="journal article" date="2013" name="Nature">
        <title>Insights into bilaterian evolution from three spiralian genomes.</title>
        <authorList>
            <person name="Simakov O."/>
            <person name="Marletaz F."/>
            <person name="Cho S.J."/>
            <person name="Edsinger-Gonzales E."/>
            <person name="Havlak P."/>
            <person name="Hellsten U."/>
            <person name="Kuo D.H."/>
            <person name="Larsson T."/>
            <person name="Lv J."/>
            <person name="Arendt D."/>
            <person name="Savage R."/>
            <person name="Osoegawa K."/>
            <person name="de Jong P."/>
            <person name="Grimwood J."/>
            <person name="Chapman J.A."/>
            <person name="Shapiro H."/>
            <person name="Aerts A."/>
            <person name="Otillar R.P."/>
            <person name="Terry A.Y."/>
            <person name="Boore J.L."/>
            <person name="Grigoriev I.V."/>
            <person name="Lindberg D.R."/>
            <person name="Seaver E.C."/>
            <person name="Weisblat D.A."/>
            <person name="Putnam N.H."/>
            <person name="Rokhsar D.S."/>
        </authorList>
    </citation>
    <scope>NUCLEOTIDE SEQUENCE</scope>
</reference>
<keyword evidence="3" id="KW-1185">Reference proteome</keyword>
<dbReference type="CTD" id="20199656"/>
<dbReference type="InParanoid" id="T1ESV6"/>
<proteinExistence type="predicted"/>
<dbReference type="RefSeq" id="XP_009022995.1">
    <property type="nucleotide sequence ID" value="XM_009024747.1"/>
</dbReference>
<dbReference type="AlphaFoldDB" id="T1ESV6"/>
<dbReference type="GeneID" id="20199656"/>
<evidence type="ECO:0000313" key="1">
    <source>
        <dbReference type="EMBL" id="ESN99094.1"/>
    </source>
</evidence>
<gene>
    <name evidence="2" type="primary">20199656</name>
    <name evidence="1" type="ORF">HELRODRAFT_162582</name>
</gene>
<reference evidence="2" key="3">
    <citation type="submission" date="2015-06" db="UniProtKB">
        <authorList>
            <consortium name="EnsemblMetazoa"/>
        </authorList>
    </citation>
    <scope>IDENTIFICATION</scope>
</reference>
<dbReference type="KEGG" id="hro:HELRODRAFT_162582"/>
<dbReference type="EnsemblMetazoa" id="HelroT162582">
    <property type="protein sequence ID" value="HelroP162582"/>
    <property type="gene ID" value="HelroG162582"/>
</dbReference>
<name>T1ESV6_HELRO</name>
<dbReference type="HOGENOM" id="CLU_1654034_0_0_1"/>
<protein>
    <submittedName>
        <fullName evidence="1 2">Uncharacterized protein</fullName>
    </submittedName>
</protein>
<organism evidence="2 3">
    <name type="scientific">Helobdella robusta</name>
    <name type="common">Californian leech</name>
    <dbReference type="NCBI Taxonomy" id="6412"/>
    <lineage>
        <taxon>Eukaryota</taxon>
        <taxon>Metazoa</taxon>
        <taxon>Spiralia</taxon>
        <taxon>Lophotrochozoa</taxon>
        <taxon>Annelida</taxon>
        <taxon>Clitellata</taxon>
        <taxon>Hirudinea</taxon>
        <taxon>Rhynchobdellida</taxon>
        <taxon>Glossiphoniidae</taxon>
        <taxon>Helobdella</taxon>
    </lineage>
</organism>